<comment type="similarity">
    <text evidence="1">Belongs to the metallo-dependent hydrolases superfamily. NagA family.</text>
</comment>
<dbReference type="InterPro" id="IPR006680">
    <property type="entry name" value="Amidohydro-rel"/>
</dbReference>
<feature type="domain" description="Amidohydrolase-related" evidence="3">
    <location>
        <begin position="33"/>
        <end position="105"/>
    </location>
</feature>
<dbReference type="GO" id="GO:0008448">
    <property type="term" value="F:N-acetylglucosamine-6-phosphate deacetylase activity"/>
    <property type="evidence" value="ECO:0007669"/>
    <property type="project" value="UniProtKB-EC"/>
</dbReference>
<dbReference type="Gene3D" id="2.30.40.10">
    <property type="entry name" value="Urease, subunit C, domain 1"/>
    <property type="match status" value="1"/>
</dbReference>
<accession>G0ACL2</accession>
<evidence type="ECO:0000256" key="1">
    <source>
        <dbReference type="ARBA" id="ARBA00010716"/>
    </source>
</evidence>
<evidence type="ECO:0000313" key="5">
    <source>
        <dbReference type="Proteomes" id="UP000008392"/>
    </source>
</evidence>
<dbReference type="Gene3D" id="3.20.20.140">
    <property type="entry name" value="Metal-dependent hydrolases"/>
    <property type="match status" value="1"/>
</dbReference>
<proteinExistence type="inferred from homology"/>
<sequence>MTDSTAATGMPDGDYMLGRQQVHKCMGGVRLADGTLAGSTLTMDQALRNLVGLGLSLDDASHRVSTYAADHLGLTQRGRLASGCHADLVVLDRQLNLTAVYVEGESIDLTEV</sequence>
<dbReference type="Pfam" id="PF01979">
    <property type="entry name" value="Amidohydro_1"/>
    <property type="match status" value="1"/>
</dbReference>
<reference evidence="4 5" key="2">
    <citation type="journal article" date="2006" name="J. Microbiol. Methods">
        <title>Genomic flank-sequencing of plasposon insertion sites for rapid identification of functional genes.</title>
        <authorList>
            <person name="Leveau J.H."/>
            <person name="Gerards S."/>
            <person name="Fritsche K."/>
            <person name="Zondag G."/>
            <person name="van Veen J.A."/>
        </authorList>
    </citation>
    <scope>NUCLEOTIDE SEQUENCE [LARGE SCALE GENOMIC DNA]</scope>
    <source>
        <strain evidence="4 5">Ter331</strain>
    </source>
</reference>
<reference evidence="4 5" key="1">
    <citation type="journal article" date="2004" name="Environ. Microbiol.">
        <title>Phylogeny-function analysis of (meta)genomic libraries: screening for expression of ribosomal RNA genes by large-insert library fluorescent in situ hybridization (LIL-FISH).</title>
        <authorList>
            <person name="Leveau J.H."/>
            <person name="Gerards S."/>
            <person name="de Boer W."/>
            <person name="van Veen J.A."/>
        </authorList>
    </citation>
    <scope>NUCLEOTIDE SEQUENCE [LARGE SCALE GENOMIC DNA]</scope>
    <source>
        <strain evidence="4 5">Ter331</strain>
    </source>
</reference>
<dbReference type="EMBL" id="CP002745">
    <property type="protein sequence ID" value="AEK62807.1"/>
    <property type="molecule type" value="Genomic_DNA"/>
</dbReference>
<protein>
    <submittedName>
        <fullName evidence="4">N-acetylglucosamine-6-phosphate deacetylase</fullName>
        <ecNumber evidence="4">3.5.1.25</ecNumber>
    </submittedName>
</protein>
<reference evidence="4 5" key="3">
    <citation type="journal article" date="2008" name="FEMS Microbiol. Ecol.">
        <title>Identification and characterization of genes underlying chitinolysis in Collimonas fungivorans Ter331.</title>
        <authorList>
            <person name="Fritsche K."/>
            <person name="de Boer W."/>
            <person name="Gerards S."/>
            <person name="van den Berg M."/>
            <person name="van Veen J.A."/>
            <person name="Leveau J.H."/>
        </authorList>
    </citation>
    <scope>NUCLEOTIDE SEQUENCE [LARGE SCALE GENOMIC DNA]</scope>
    <source>
        <strain evidence="4 5">Ter331</strain>
    </source>
</reference>
<evidence type="ECO:0000259" key="3">
    <source>
        <dbReference type="Pfam" id="PF01979"/>
    </source>
</evidence>
<dbReference type="AlphaFoldDB" id="G0ACL2"/>
<name>G0ACL2_COLFT</name>
<organism evidence="4 5">
    <name type="scientific">Collimonas fungivorans (strain Ter331)</name>
    <dbReference type="NCBI Taxonomy" id="1005048"/>
    <lineage>
        <taxon>Bacteria</taxon>
        <taxon>Pseudomonadati</taxon>
        <taxon>Pseudomonadota</taxon>
        <taxon>Betaproteobacteria</taxon>
        <taxon>Burkholderiales</taxon>
        <taxon>Oxalobacteraceae</taxon>
        <taxon>Collimonas</taxon>
    </lineage>
</organism>
<evidence type="ECO:0000313" key="4">
    <source>
        <dbReference type="EMBL" id="AEK62807.1"/>
    </source>
</evidence>
<dbReference type="PANTHER" id="PTHR11113:SF14">
    <property type="entry name" value="N-ACETYLGLUCOSAMINE-6-PHOSPHATE DEACETYLASE"/>
    <property type="match status" value="1"/>
</dbReference>
<dbReference type="SUPFAM" id="SSF51556">
    <property type="entry name" value="Metallo-dependent hydrolases"/>
    <property type="match status" value="1"/>
</dbReference>
<dbReference type="GO" id="GO:0006046">
    <property type="term" value="P:N-acetylglucosamine catabolic process"/>
    <property type="evidence" value="ECO:0007669"/>
    <property type="project" value="TreeGrafter"/>
</dbReference>
<dbReference type="EC" id="3.5.1.25" evidence="4"/>
<dbReference type="InterPro" id="IPR032466">
    <property type="entry name" value="Metal_Hydrolase"/>
</dbReference>
<reference evidence="4 5" key="4">
    <citation type="journal article" date="2010" name="Environ. Microbiol.">
        <title>The bacterial genus Collimonas: mycophagy, weathering and other adaptive solutions to life in oligotrophic soil environments.</title>
        <authorList>
            <person name="Leveau J.H."/>
            <person name="Uroz S."/>
            <person name="de Boer W."/>
        </authorList>
    </citation>
    <scope>NUCLEOTIDE SEQUENCE [LARGE SCALE GENOMIC DNA]</scope>
    <source>
        <strain evidence="4 5">Ter331</strain>
    </source>
</reference>
<dbReference type="eggNOG" id="COG1820">
    <property type="taxonomic scope" value="Bacteria"/>
</dbReference>
<dbReference type="PANTHER" id="PTHR11113">
    <property type="entry name" value="N-ACETYLGLUCOSAMINE-6-PHOSPHATE DEACETYLASE"/>
    <property type="match status" value="1"/>
</dbReference>
<keyword evidence="2 4" id="KW-0378">Hydrolase</keyword>
<dbReference type="KEGG" id="cfu:CFU_2982"/>
<gene>
    <name evidence="4" type="primary">nagA1-3'</name>
    <name evidence="4" type="ordered locus">CFU_2982</name>
</gene>
<reference evidence="4 5" key="5">
    <citation type="journal article" date="2011" name="ISME J.">
        <title>Dual transcriptional profiling of a bacterial/fungal confrontation: Collimonas fungivorans versus Aspergillus niger.</title>
        <authorList>
            <person name="Mela F."/>
            <person name="Fritsche K."/>
            <person name="de Boer W."/>
            <person name="van Veen J.A."/>
            <person name="de Graaff L.H."/>
            <person name="van den Berg M."/>
            <person name="Leveau J.H."/>
        </authorList>
    </citation>
    <scope>NUCLEOTIDE SEQUENCE [LARGE SCALE GENOMIC DNA]</scope>
    <source>
        <strain evidence="4 5">Ter331</strain>
    </source>
</reference>
<evidence type="ECO:0000256" key="2">
    <source>
        <dbReference type="ARBA" id="ARBA00022801"/>
    </source>
</evidence>
<dbReference type="InterPro" id="IPR011059">
    <property type="entry name" value="Metal-dep_hydrolase_composite"/>
</dbReference>
<reference evidence="5" key="6">
    <citation type="submission" date="2011-05" db="EMBL/GenBank/DDBJ databases">
        <title>Complete sequence of Collimonas fungivorans Ter331.</title>
        <authorList>
            <person name="Leveau J.H."/>
        </authorList>
    </citation>
    <scope>NUCLEOTIDE SEQUENCE [LARGE SCALE GENOMIC DNA]</scope>
    <source>
        <strain evidence="5">Ter331</strain>
    </source>
</reference>
<dbReference type="STRING" id="1005048.CFU_2982"/>
<dbReference type="HOGENOM" id="CLU_032482_3_1_4"/>
<dbReference type="Proteomes" id="UP000008392">
    <property type="component" value="Chromosome"/>
</dbReference>
<keyword evidence="5" id="KW-1185">Reference proteome</keyword>
<dbReference type="SUPFAM" id="SSF51338">
    <property type="entry name" value="Composite domain of metallo-dependent hydrolases"/>
    <property type="match status" value="1"/>
</dbReference>